<keyword evidence="2" id="KW-1185">Reference proteome</keyword>
<organism evidence="1 2">
    <name type="scientific">Belnapia rosea</name>
    <dbReference type="NCBI Taxonomy" id="938405"/>
    <lineage>
        <taxon>Bacteria</taxon>
        <taxon>Pseudomonadati</taxon>
        <taxon>Pseudomonadota</taxon>
        <taxon>Alphaproteobacteria</taxon>
        <taxon>Acetobacterales</taxon>
        <taxon>Roseomonadaceae</taxon>
        <taxon>Belnapia</taxon>
    </lineage>
</organism>
<evidence type="ECO:0000313" key="2">
    <source>
        <dbReference type="Proteomes" id="UP000198925"/>
    </source>
</evidence>
<dbReference type="EMBL" id="FMZX01000002">
    <property type="protein sequence ID" value="SDC85027.1"/>
    <property type="molecule type" value="Genomic_DNA"/>
</dbReference>
<reference evidence="1 2" key="1">
    <citation type="submission" date="2016-10" db="EMBL/GenBank/DDBJ databases">
        <authorList>
            <person name="de Groot N.N."/>
        </authorList>
    </citation>
    <scope>NUCLEOTIDE SEQUENCE [LARGE SCALE GENOMIC DNA]</scope>
    <source>
        <strain evidence="1 2">CPCC 100156</strain>
    </source>
</reference>
<protein>
    <submittedName>
        <fullName evidence="1">Uncharacterized protein</fullName>
    </submittedName>
</protein>
<gene>
    <name evidence="1" type="ORF">SAMN04487779_1002562</name>
</gene>
<evidence type="ECO:0000313" key="1">
    <source>
        <dbReference type="EMBL" id="SDC85027.1"/>
    </source>
</evidence>
<dbReference type="AlphaFoldDB" id="A0A1G6Q062"/>
<proteinExistence type="predicted"/>
<name>A0A1G6Q062_9PROT</name>
<dbReference type="Proteomes" id="UP000198925">
    <property type="component" value="Unassembled WGS sequence"/>
</dbReference>
<accession>A0A1G6Q062</accession>
<sequence length="96" mass="10729">MIRILTVADSTMPKGASNYPEANFRAARVGAVPDRLVQPKVKPRNLRVDNRPEFAARLPNHSAYLIGLAKTDRRPGIYLKPKKDRTATTTTTRPTM</sequence>
<dbReference type="RefSeq" id="WP_176849450.1">
    <property type="nucleotide sequence ID" value="NZ_FMZX01000002.1"/>
</dbReference>